<dbReference type="PRINTS" id="PR00463">
    <property type="entry name" value="EP450I"/>
</dbReference>
<dbReference type="InParanoid" id="A0A6I9UHP0"/>
<name>A0A6I9UHP0_SESIN</name>
<evidence type="ECO:0000256" key="1">
    <source>
        <dbReference type="ARBA" id="ARBA00001971"/>
    </source>
</evidence>
<dbReference type="GeneID" id="105178083"/>
<keyword evidence="17" id="KW-1185">Reference proteome</keyword>
<dbReference type="GO" id="GO:0016020">
    <property type="term" value="C:membrane"/>
    <property type="evidence" value="ECO:0007669"/>
    <property type="project" value="UniProtKB-SubCell"/>
</dbReference>
<dbReference type="FunCoup" id="A0A6I9UHP0">
    <property type="interactions" value="254"/>
</dbReference>
<dbReference type="RefSeq" id="XP_011099743.2">
    <property type="nucleotide sequence ID" value="XM_011101441.2"/>
</dbReference>
<reference evidence="18" key="1">
    <citation type="submission" date="2025-08" db="UniProtKB">
        <authorList>
            <consortium name="RefSeq"/>
        </authorList>
    </citation>
    <scope>IDENTIFICATION</scope>
</reference>
<dbReference type="GO" id="GO:0005506">
    <property type="term" value="F:iron ion binding"/>
    <property type="evidence" value="ECO:0007669"/>
    <property type="project" value="InterPro"/>
</dbReference>
<evidence type="ECO:0000256" key="13">
    <source>
        <dbReference type="ARBA" id="ARBA00067499"/>
    </source>
</evidence>
<dbReference type="FunFam" id="1.10.630.10:FF:000026">
    <property type="entry name" value="Cytochrome P450 82C4"/>
    <property type="match status" value="1"/>
</dbReference>
<feature type="binding site" description="axial binding residue" evidence="14">
    <location>
        <position position="477"/>
    </location>
    <ligand>
        <name>heme</name>
        <dbReference type="ChEBI" id="CHEBI:30413"/>
    </ligand>
    <ligandPart>
        <name>Fe</name>
        <dbReference type="ChEBI" id="CHEBI:18248"/>
    </ligandPart>
</feature>
<keyword evidence="7 15" id="KW-0503">Monooxygenase</keyword>
<accession>A0A6I9UHP0</accession>
<keyword evidence="5 15" id="KW-0560">Oxidoreductase</keyword>
<evidence type="ECO:0000313" key="17">
    <source>
        <dbReference type="Proteomes" id="UP000504604"/>
    </source>
</evidence>
<dbReference type="PRINTS" id="PR00385">
    <property type="entry name" value="P450"/>
</dbReference>
<comment type="cofactor">
    <cofactor evidence="1 14">
        <name>heme</name>
        <dbReference type="ChEBI" id="CHEBI:30413"/>
    </cofactor>
</comment>
<evidence type="ECO:0000256" key="7">
    <source>
        <dbReference type="ARBA" id="ARBA00023033"/>
    </source>
</evidence>
<dbReference type="PANTHER" id="PTHR47947:SF39">
    <property type="entry name" value="CYTOCHROME P450"/>
    <property type="match status" value="1"/>
</dbReference>
<dbReference type="Gene3D" id="1.10.630.10">
    <property type="entry name" value="Cytochrome P450"/>
    <property type="match status" value="1"/>
</dbReference>
<evidence type="ECO:0000256" key="10">
    <source>
        <dbReference type="ARBA" id="ARBA00051691"/>
    </source>
</evidence>
<keyword evidence="4 14" id="KW-0479">Metal-binding</keyword>
<evidence type="ECO:0000256" key="8">
    <source>
        <dbReference type="ARBA" id="ARBA00034479"/>
    </source>
</evidence>
<proteinExistence type="inferred from homology"/>
<evidence type="ECO:0000256" key="16">
    <source>
        <dbReference type="SAM" id="Phobius"/>
    </source>
</evidence>
<organism evidence="17 18">
    <name type="scientific">Sesamum indicum</name>
    <name type="common">Oriental sesame</name>
    <name type="synonym">Sesamum orientale</name>
    <dbReference type="NCBI Taxonomy" id="4182"/>
    <lineage>
        <taxon>Eukaryota</taxon>
        <taxon>Viridiplantae</taxon>
        <taxon>Streptophyta</taxon>
        <taxon>Embryophyta</taxon>
        <taxon>Tracheophyta</taxon>
        <taxon>Spermatophyta</taxon>
        <taxon>Magnoliopsida</taxon>
        <taxon>eudicotyledons</taxon>
        <taxon>Gunneridae</taxon>
        <taxon>Pentapetalae</taxon>
        <taxon>asterids</taxon>
        <taxon>lamiids</taxon>
        <taxon>Lamiales</taxon>
        <taxon>Pedaliaceae</taxon>
        <taxon>Sesamum</taxon>
    </lineage>
</organism>
<dbReference type="PROSITE" id="PS00086">
    <property type="entry name" value="CYTOCHROME_P450"/>
    <property type="match status" value="1"/>
</dbReference>
<comment type="catalytic activity">
    <reaction evidence="12">
        <text>apigenin 4',7-dimethyl ether + reduced [NADPH--hemoprotein reductase] + O2 = ladanein + oxidized [NADPH--hemoprotein reductase] + H2O + H(+)</text>
        <dbReference type="Rhea" id="RHEA:73435"/>
        <dbReference type="Rhea" id="RHEA-COMP:11964"/>
        <dbReference type="Rhea" id="RHEA-COMP:11965"/>
        <dbReference type="ChEBI" id="CHEBI:2769"/>
        <dbReference type="ChEBI" id="CHEBI:15377"/>
        <dbReference type="ChEBI" id="CHEBI:15378"/>
        <dbReference type="ChEBI" id="CHEBI:15379"/>
        <dbReference type="ChEBI" id="CHEBI:57618"/>
        <dbReference type="ChEBI" id="CHEBI:58210"/>
        <dbReference type="ChEBI" id="CHEBI:192702"/>
    </reaction>
    <physiologicalReaction direction="left-to-right" evidence="12">
        <dbReference type="Rhea" id="RHEA:73436"/>
    </physiologicalReaction>
</comment>
<evidence type="ECO:0000256" key="6">
    <source>
        <dbReference type="ARBA" id="ARBA00023004"/>
    </source>
</evidence>
<dbReference type="InterPro" id="IPR017972">
    <property type="entry name" value="Cyt_P450_CS"/>
</dbReference>
<dbReference type="GO" id="GO:0016705">
    <property type="term" value="F:oxidoreductase activity, acting on paired donors, with incorporation or reduction of molecular oxygen"/>
    <property type="evidence" value="ECO:0007669"/>
    <property type="project" value="InterPro"/>
</dbReference>
<dbReference type="InterPro" id="IPR050651">
    <property type="entry name" value="Plant_Cytochrome_P450_Monoox"/>
</dbReference>
<evidence type="ECO:0000256" key="2">
    <source>
        <dbReference type="ARBA" id="ARBA00004167"/>
    </source>
</evidence>
<dbReference type="SUPFAM" id="SSF48264">
    <property type="entry name" value="Cytochrome P450"/>
    <property type="match status" value="1"/>
</dbReference>
<evidence type="ECO:0000256" key="11">
    <source>
        <dbReference type="ARBA" id="ARBA00052049"/>
    </source>
</evidence>
<comment type="catalytic activity">
    <reaction evidence="9">
        <text>(2S)-sakuranetin + reduced [NADPH--hemoprotein reductase] + O2 = (2S)-7-methylcarthamidin + oxidized [NADPH--hemoprotein reductase] + H2O + H(+)</text>
        <dbReference type="Rhea" id="RHEA:73431"/>
        <dbReference type="Rhea" id="RHEA-COMP:11964"/>
        <dbReference type="Rhea" id="RHEA-COMP:11965"/>
        <dbReference type="ChEBI" id="CHEBI:15377"/>
        <dbReference type="ChEBI" id="CHEBI:15378"/>
        <dbReference type="ChEBI" id="CHEBI:15379"/>
        <dbReference type="ChEBI" id="CHEBI:28927"/>
        <dbReference type="ChEBI" id="CHEBI:57618"/>
        <dbReference type="ChEBI" id="CHEBI:58210"/>
        <dbReference type="ChEBI" id="CHEBI:192815"/>
    </reaction>
    <physiologicalReaction direction="left-to-right" evidence="9">
        <dbReference type="Rhea" id="RHEA:73432"/>
    </physiologicalReaction>
</comment>
<keyword evidence="16" id="KW-0472">Membrane</keyword>
<protein>
    <recommendedName>
        <fullName evidence="13">Flavonoid-6-hydroxylase</fullName>
    </recommendedName>
</protein>
<dbReference type="PANTHER" id="PTHR47947">
    <property type="entry name" value="CYTOCHROME P450 82C3-RELATED"/>
    <property type="match status" value="1"/>
</dbReference>
<feature type="transmembrane region" description="Helical" evidence="16">
    <location>
        <begin position="12"/>
        <end position="34"/>
    </location>
</feature>
<dbReference type="Pfam" id="PF00067">
    <property type="entry name" value="p450"/>
    <property type="match status" value="1"/>
</dbReference>
<keyword evidence="6 14" id="KW-0408">Iron</keyword>
<keyword evidence="3 14" id="KW-0349">Heme</keyword>
<dbReference type="CDD" id="cd20654">
    <property type="entry name" value="CYP82"/>
    <property type="match status" value="1"/>
</dbReference>
<comment type="subcellular location">
    <subcellularLocation>
        <location evidence="2">Membrane</location>
        <topology evidence="2">Single-pass membrane protein</topology>
    </subcellularLocation>
</comment>
<evidence type="ECO:0000256" key="5">
    <source>
        <dbReference type="ARBA" id="ARBA00023002"/>
    </source>
</evidence>
<dbReference type="Proteomes" id="UP000504604">
    <property type="component" value="Linkage group LG15"/>
</dbReference>
<dbReference type="InterPro" id="IPR001128">
    <property type="entry name" value="Cyt_P450"/>
</dbReference>
<comment type="pathway">
    <text evidence="8">Flavonoid metabolism.</text>
</comment>
<evidence type="ECO:0000313" key="18">
    <source>
        <dbReference type="RefSeq" id="XP_011099743.2"/>
    </source>
</evidence>
<keyword evidence="16" id="KW-1133">Transmembrane helix</keyword>
<dbReference type="KEGG" id="sind:105178083"/>
<comment type="similarity">
    <text evidence="15">Belongs to the cytochrome P450 family.</text>
</comment>
<sequence length="538" mass="60623">MAVSNGTAHQYIAMEFSSALYAAIAFFLLLYYYLLYSKSAKLSTQKSKSPPEAGGARPFTGHLHLMNGGTSTGLPHINLAALADKYGPVFTIRLGVRRVLVVSSWELAKELFTTRDVAISSRPNFRAAKHLSYDFAMFAFSPYGPYWRELRKLTSVELLSSRRLELLSHVRVSETMQSVNELYKLWEEKRDGSGRMLVDMKRWFKDLTLNVILRMVAGKRYCGGGSDAEETRRCHQVLREFLELAGAFVAADALPYLGWLDIGGWEKRMKKTAEEMDGIVGGWLAEHREKEYSGKNQKPQDFMDVMLSAVRSADLQTQYDADTIIKATCLVLISGGSDTTTVMLVWTLSLLLNNRHVLRKAQEELDKHVGRERRVNDSDISNLVYLNTIIKETLRLYPAAPIGGIREFIEESHIGGYHVPKGTWLIMNLWKLHRDPNVWGDDALEFRPERFLSRDKNVDVKGHDFELIPFGAGRRICPGVTIGLQMLHLVLANLLHAFEVSTVSDEMVDMSESAGLTNMKATPLDALVAPRLSPTLYI</sequence>
<evidence type="ECO:0000256" key="9">
    <source>
        <dbReference type="ARBA" id="ARBA00050930"/>
    </source>
</evidence>
<gene>
    <name evidence="18" type="primary">LOC105178083</name>
</gene>
<keyword evidence="16" id="KW-0812">Transmembrane</keyword>
<dbReference type="InterPro" id="IPR002401">
    <property type="entry name" value="Cyt_P450_E_grp-I"/>
</dbReference>
<dbReference type="AlphaFoldDB" id="A0A6I9UHP0"/>
<comment type="catalytic activity">
    <reaction evidence="11">
        <text>(2S)-naringenin 4',7-dimethyl ether + reduced [NADPH--hemoprotein reductase] + O2 = (2S)-carthamidin-4',7-dimethyl ether + oxidized [NADPH--hemoprotein reductase] + H2O + H(+)</text>
        <dbReference type="Rhea" id="RHEA:73439"/>
        <dbReference type="Rhea" id="RHEA-COMP:11964"/>
        <dbReference type="Rhea" id="RHEA-COMP:11965"/>
        <dbReference type="ChEBI" id="CHEBI:15377"/>
        <dbReference type="ChEBI" id="CHEBI:15378"/>
        <dbReference type="ChEBI" id="CHEBI:15379"/>
        <dbReference type="ChEBI" id="CHEBI:57618"/>
        <dbReference type="ChEBI" id="CHEBI:58210"/>
        <dbReference type="ChEBI" id="CHEBI:192816"/>
        <dbReference type="ChEBI" id="CHEBI:192817"/>
    </reaction>
    <physiologicalReaction direction="left-to-right" evidence="11">
        <dbReference type="Rhea" id="RHEA:73440"/>
    </physiologicalReaction>
</comment>
<comment type="catalytic activity">
    <reaction evidence="10">
        <text>genkwanin + reduced [NADPH--hemoprotein reductase] + O2 = scutellarein 7-methyl ether + oxidized [NADPH--hemoprotein reductase] + H2O</text>
        <dbReference type="Rhea" id="RHEA:73427"/>
        <dbReference type="Rhea" id="RHEA-COMP:11964"/>
        <dbReference type="Rhea" id="RHEA-COMP:11965"/>
        <dbReference type="ChEBI" id="CHEBI:15377"/>
        <dbReference type="ChEBI" id="CHEBI:15379"/>
        <dbReference type="ChEBI" id="CHEBI:57618"/>
        <dbReference type="ChEBI" id="CHEBI:58210"/>
        <dbReference type="ChEBI" id="CHEBI:192700"/>
        <dbReference type="ChEBI" id="CHEBI:192701"/>
    </reaction>
    <physiologicalReaction direction="left-to-right" evidence="10">
        <dbReference type="Rhea" id="RHEA:73428"/>
    </physiologicalReaction>
</comment>
<evidence type="ECO:0000256" key="15">
    <source>
        <dbReference type="RuleBase" id="RU000461"/>
    </source>
</evidence>
<evidence type="ECO:0000256" key="4">
    <source>
        <dbReference type="ARBA" id="ARBA00022723"/>
    </source>
</evidence>
<evidence type="ECO:0000256" key="14">
    <source>
        <dbReference type="PIRSR" id="PIRSR602401-1"/>
    </source>
</evidence>
<dbReference type="GO" id="GO:0020037">
    <property type="term" value="F:heme binding"/>
    <property type="evidence" value="ECO:0007669"/>
    <property type="project" value="InterPro"/>
</dbReference>
<evidence type="ECO:0000256" key="12">
    <source>
        <dbReference type="ARBA" id="ARBA00052216"/>
    </source>
</evidence>
<dbReference type="OrthoDB" id="2789670at2759"/>
<dbReference type="InterPro" id="IPR036396">
    <property type="entry name" value="Cyt_P450_sf"/>
</dbReference>
<dbReference type="GO" id="GO:0004497">
    <property type="term" value="F:monooxygenase activity"/>
    <property type="evidence" value="ECO:0007669"/>
    <property type="project" value="UniProtKB-KW"/>
</dbReference>
<evidence type="ECO:0000256" key="3">
    <source>
        <dbReference type="ARBA" id="ARBA00022617"/>
    </source>
</evidence>